<dbReference type="Proteomes" id="UP001237642">
    <property type="component" value="Unassembled WGS sequence"/>
</dbReference>
<reference evidence="2" key="2">
    <citation type="submission" date="2023-05" db="EMBL/GenBank/DDBJ databases">
        <authorList>
            <person name="Schelkunov M.I."/>
        </authorList>
    </citation>
    <scope>NUCLEOTIDE SEQUENCE</scope>
    <source>
        <strain evidence="2">Hsosn_3</strain>
        <tissue evidence="2">Leaf</tissue>
    </source>
</reference>
<dbReference type="InterPro" id="IPR036312">
    <property type="entry name" value="Bifun_inhib/LTP/seed_sf"/>
</dbReference>
<dbReference type="SUPFAM" id="SSF47699">
    <property type="entry name" value="Bifunctional inhibitor/lipid-transfer protein/seed storage 2S albumin"/>
    <property type="match status" value="1"/>
</dbReference>
<name>A0AAD8J4B0_9APIA</name>
<protein>
    <submittedName>
        <fullName evidence="2">Lipid-transfer protein DIR1</fullName>
    </submittedName>
</protein>
<feature type="domain" description="Bifunctional inhibitor/plant lipid transfer protein/seed storage helical" evidence="1">
    <location>
        <begin position="22"/>
        <end position="97"/>
    </location>
</feature>
<organism evidence="2 3">
    <name type="scientific">Heracleum sosnowskyi</name>
    <dbReference type="NCBI Taxonomy" id="360622"/>
    <lineage>
        <taxon>Eukaryota</taxon>
        <taxon>Viridiplantae</taxon>
        <taxon>Streptophyta</taxon>
        <taxon>Embryophyta</taxon>
        <taxon>Tracheophyta</taxon>
        <taxon>Spermatophyta</taxon>
        <taxon>Magnoliopsida</taxon>
        <taxon>eudicotyledons</taxon>
        <taxon>Gunneridae</taxon>
        <taxon>Pentapetalae</taxon>
        <taxon>asterids</taxon>
        <taxon>campanulids</taxon>
        <taxon>Apiales</taxon>
        <taxon>Apiaceae</taxon>
        <taxon>Apioideae</taxon>
        <taxon>apioid superclade</taxon>
        <taxon>Tordylieae</taxon>
        <taxon>Tordyliinae</taxon>
        <taxon>Heracleum</taxon>
    </lineage>
</organism>
<gene>
    <name evidence="2" type="ORF">POM88_014571</name>
</gene>
<dbReference type="EMBL" id="JAUIZM010000003">
    <property type="protein sequence ID" value="KAK1395515.1"/>
    <property type="molecule type" value="Genomic_DNA"/>
</dbReference>
<comment type="caution">
    <text evidence="2">The sequence shown here is derived from an EMBL/GenBank/DDBJ whole genome shotgun (WGS) entry which is preliminary data.</text>
</comment>
<evidence type="ECO:0000313" key="2">
    <source>
        <dbReference type="EMBL" id="KAK1395515.1"/>
    </source>
</evidence>
<accession>A0AAD8J4B0</accession>
<evidence type="ECO:0000259" key="1">
    <source>
        <dbReference type="Pfam" id="PF14368"/>
    </source>
</evidence>
<keyword evidence="3" id="KW-1185">Reference proteome</keyword>
<sequence length="102" mass="10873">MEAYTKFVILVSIFIAAINLAPITANGLYSQSLCGVNAAGLKSCKLAVRALNPLLPSTECCAALSNADMQCMCAFKTALGMDPDLALQLPVKYCNIFQSLYC</sequence>
<dbReference type="CDD" id="cd04660">
    <property type="entry name" value="nsLTP_like"/>
    <property type="match status" value="1"/>
</dbReference>
<proteinExistence type="predicted"/>
<reference evidence="2" key="1">
    <citation type="submission" date="2023-02" db="EMBL/GenBank/DDBJ databases">
        <title>Genome of toxic invasive species Heracleum sosnowskyi carries increased number of genes despite the absence of recent whole-genome duplications.</title>
        <authorList>
            <person name="Schelkunov M."/>
            <person name="Shtratnikova V."/>
            <person name="Makarenko M."/>
            <person name="Klepikova A."/>
            <person name="Omelchenko D."/>
            <person name="Novikova G."/>
            <person name="Obukhova E."/>
            <person name="Bogdanov V."/>
            <person name="Penin A."/>
            <person name="Logacheva M."/>
        </authorList>
    </citation>
    <scope>NUCLEOTIDE SEQUENCE</scope>
    <source>
        <strain evidence="2">Hsosn_3</strain>
        <tissue evidence="2">Leaf</tissue>
    </source>
</reference>
<dbReference type="Pfam" id="PF14368">
    <property type="entry name" value="LTP_2"/>
    <property type="match status" value="1"/>
</dbReference>
<dbReference type="AlphaFoldDB" id="A0AAD8J4B0"/>
<dbReference type="InterPro" id="IPR016140">
    <property type="entry name" value="Bifunc_inhib/LTP/seed_store"/>
</dbReference>
<evidence type="ECO:0000313" key="3">
    <source>
        <dbReference type="Proteomes" id="UP001237642"/>
    </source>
</evidence>
<dbReference type="InterPro" id="IPR044741">
    <property type="entry name" value="NsLTP-like"/>
</dbReference>
<dbReference type="Gene3D" id="1.10.110.10">
    <property type="entry name" value="Plant lipid-transfer and hydrophobic proteins"/>
    <property type="match status" value="1"/>
</dbReference>